<proteinExistence type="predicted"/>
<comment type="caution">
    <text evidence="2">The sequence shown here is derived from an EMBL/GenBank/DDBJ whole genome shotgun (WGS) entry which is preliminary data.</text>
</comment>
<reference evidence="2 3" key="1">
    <citation type="journal article" date="2019" name="Sci. Rep.">
        <title>Orb-weaving spider Araneus ventricosus genome elucidates the spidroin gene catalogue.</title>
        <authorList>
            <person name="Kono N."/>
            <person name="Nakamura H."/>
            <person name="Ohtoshi R."/>
            <person name="Moran D.A.P."/>
            <person name="Shinohara A."/>
            <person name="Yoshida Y."/>
            <person name="Fujiwara M."/>
            <person name="Mori M."/>
            <person name="Tomita M."/>
            <person name="Arakawa K."/>
        </authorList>
    </citation>
    <scope>NUCLEOTIDE SEQUENCE [LARGE SCALE GENOMIC DNA]</scope>
</reference>
<feature type="region of interest" description="Disordered" evidence="1">
    <location>
        <begin position="1"/>
        <end position="27"/>
    </location>
</feature>
<evidence type="ECO:0000256" key="1">
    <source>
        <dbReference type="SAM" id="MobiDB-lite"/>
    </source>
</evidence>
<name>A0A4Y2JW73_ARAVE</name>
<evidence type="ECO:0000313" key="2">
    <source>
        <dbReference type="EMBL" id="GBM94087.1"/>
    </source>
</evidence>
<dbReference type="EMBL" id="BGPR01003934">
    <property type="protein sequence ID" value="GBM94087.1"/>
    <property type="molecule type" value="Genomic_DNA"/>
</dbReference>
<dbReference type="AlphaFoldDB" id="A0A4Y2JW73"/>
<keyword evidence="3" id="KW-1185">Reference proteome</keyword>
<sequence>MKRQLSQYRALGDEGQPRRRKVRGANKGSLRCHLKKLTWLRRCFLDIPRRTRGGQEVQGRKKTGDFWKARKRTATSNFLSNRQTWIPLRPTSFFFRPLIGSGPW</sequence>
<evidence type="ECO:0000313" key="3">
    <source>
        <dbReference type="Proteomes" id="UP000499080"/>
    </source>
</evidence>
<protein>
    <submittedName>
        <fullName evidence="2">Uncharacterized protein</fullName>
    </submittedName>
</protein>
<gene>
    <name evidence="2" type="ORF">AVEN_135188_1</name>
</gene>
<accession>A0A4Y2JW73</accession>
<feature type="compositionally biased region" description="Basic residues" evidence="1">
    <location>
        <begin position="18"/>
        <end position="27"/>
    </location>
</feature>
<organism evidence="2 3">
    <name type="scientific">Araneus ventricosus</name>
    <name type="common">Orbweaver spider</name>
    <name type="synonym">Epeira ventricosa</name>
    <dbReference type="NCBI Taxonomy" id="182803"/>
    <lineage>
        <taxon>Eukaryota</taxon>
        <taxon>Metazoa</taxon>
        <taxon>Ecdysozoa</taxon>
        <taxon>Arthropoda</taxon>
        <taxon>Chelicerata</taxon>
        <taxon>Arachnida</taxon>
        <taxon>Araneae</taxon>
        <taxon>Araneomorphae</taxon>
        <taxon>Entelegynae</taxon>
        <taxon>Araneoidea</taxon>
        <taxon>Araneidae</taxon>
        <taxon>Araneus</taxon>
    </lineage>
</organism>
<dbReference type="Proteomes" id="UP000499080">
    <property type="component" value="Unassembled WGS sequence"/>
</dbReference>